<sequence length="351" mass="36696">MRTLGSSSTWRDATPAGVGTVAQRRAGQPANSFTRTKKADLRWADLALRSGNFGDRSGRGRRGGQRPDPSARSGKYADDILSDAVGESSDIDWDDIVDIVCIGRGAGAMAAAIGAANQGGTEVFFADAGHGADTAGVEADNLAGRLGITDSATVDYLTALTEDIGPLIRCAVPSQVPMRTLDDPQPESRRGGIATFVGSALRDWANRCLASPYGLLYTTLAHSETVTYRSAGERLEAAVVGRIDVENGRLAEGLDQWLAARAEELGLDDESSNSLQRLVFEAGQVVGAVVDTPTGPRAVRARRGVVMETGGSVSTPTLPADGLDNASSAVVALVTRAASRFARLELLATPR</sequence>
<dbReference type="Gene3D" id="3.50.50.60">
    <property type="entry name" value="FAD/NAD(P)-binding domain"/>
    <property type="match status" value="1"/>
</dbReference>
<protein>
    <recommendedName>
        <fullName evidence="4">FAD-dependent oxidoreductase 2 FAD binding domain-containing protein</fullName>
    </recommendedName>
</protein>
<dbReference type="RefSeq" id="WP_264071361.1">
    <property type="nucleotide sequence ID" value="NZ_JACKTY010000049.1"/>
</dbReference>
<dbReference type="SUPFAM" id="SSF51905">
    <property type="entry name" value="FAD/NAD(P)-binding domain"/>
    <property type="match status" value="1"/>
</dbReference>
<dbReference type="InterPro" id="IPR036188">
    <property type="entry name" value="FAD/NAD-bd_sf"/>
</dbReference>
<feature type="region of interest" description="Disordered" evidence="1">
    <location>
        <begin position="52"/>
        <end position="76"/>
    </location>
</feature>
<reference evidence="2 3" key="1">
    <citation type="journal article" date="2022" name="BMC Genomics">
        <title>Comparative genome analysis of mycobacteria focusing on tRNA and non-coding RNA.</title>
        <authorList>
            <person name="Behra P.R.K."/>
            <person name="Pettersson B.M.F."/>
            <person name="Ramesh M."/>
            <person name="Das S."/>
            <person name="Dasgupta S."/>
            <person name="Kirsebom L.A."/>
        </authorList>
    </citation>
    <scope>NUCLEOTIDE SEQUENCE [LARGE SCALE GENOMIC DNA]</scope>
    <source>
        <strain evidence="2 3">DSM 44078</strain>
    </source>
</reference>
<feature type="compositionally biased region" description="Polar residues" evidence="1">
    <location>
        <begin position="1"/>
        <end position="11"/>
    </location>
</feature>
<keyword evidence="3" id="KW-1185">Reference proteome</keyword>
<comment type="caution">
    <text evidence="2">The sequence shown here is derived from an EMBL/GenBank/DDBJ whole genome shotgun (WGS) entry which is preliminary data.</text>
</comment>
<evidence type="ECO:0008006" key="4">
    <source>
        <dbReference type="Google" id="ProtNLM"/>
    </source>
</evidence>
<evidence type="ECO:0000313" key="2">
    <source>
        <dbReference type="EMBL" id="MCV7230080.1"/>
    </source>
</evidence>
<gene>
    <name evidence="2" type="ORF">H7J73_29145</name>
</gene>
<proteinExistence type="predicted"/>
<organism evidence="2 3">
    <name type="scientific">Mycolicibacterium komossense</name>
    <dbReference type="NCBI Taxonomy" id="1779"/>
    <lineage>
        <taxon>Bacteria</taxon>
        <taxon>Bacillati</taxon>
        <taxon>Actinomycetota</taxon>
        <taxon>Actinomycetes</taxon>
        <taxon>Mycobacteriales</taxon>
        <taxon>Mycobacteriaceae</taxon>
        <taxon>Mycolicibacterium</taxon>
    </lineage>
</organism>
<dbReference type="EMBL" id="JACKTY010000049">
    <property type="protein sequence ID" value="MCV7230080.1"/>
    <property type="molecule type" value="Genomic_DNA"/>
</dbReference>
<feature type="region of interest" description="Disordered" evidence="1">
    <location>
        <begin position="1"/>
        <end position="34"/>
    </location>
</feature>
<evidence type="ECO:0000313" key="3">
    <source>
        <dbReference type="Proteomes" id="UP001526201"/>
    </source>
</evidence>
<evidence type="ECO:0000256" key="1">
    <source>
        <dbReference type="SAM" id="MobiDB-lite"/>
    </source>
</evidence>
<name>A0ABT3CKU2_9MYCO</name>
<dbReference type="Proteomes" id="UP001526201">
    <property type="component" value="Unassembled WGS sequence"/>
</dbReference>
<accession>A0ABT3CKU2</accession>